<feature type="transmembrane region" description="Helical" evidence="8">
    <location>
        <begin position="100"/>
        <end position="119"/>
    </location>
</feature>
<accession>A0ABS3S791</accession>
<feature type="transmembrane region" description="Helical" evidence="8">
    <location>
        <begin position="215"/>
        <end position="234"/>
    </location>
</feature>
<proteinExistence type="predicted"/>
<evidence type="ECO:0000256" key="6">
    <source>
        <dbReference type="ARBA" id="ARBA00023136"/>
    </source>
</evidence>
<dbReference type="InterPro" id="IPR020846">
    <property type="entry name" value="MFS_dom"/>
</dbReference>
<keyword evidence="4 8" id="KW-0812">Transmembrane</keyword>
<evidence type="ECO:0000313" key="11">
    <source>
        <dbReference type="Proteomes" id="UP000680206"/>
    </source>
</evidence>
<evidence type="ECO:0000313" key="10">
    <source>
        <dbReference type="EMBL" id="MBO2464864.1"/>
    </source>
</evidence>
<dbReference type="Gene3D" id="1.20.1250.20">
    <property type="entry name" value="MFS general substrate transporter like domains"/>
    <property type="match status" value="1"/>
</dbReference>
<evidence type="ECO:0000256" key="2">
    <source>
        <dbReference type="ARBA" id="ARBA00022448"/>
    </source>
</evidence>
<feature type="transmembrane region" description="Helical" evidence="8">
    <location>
        <begin position="366"/>
        <end position="388"/>
    </location>
</feature>
<keyword evidence="11" id="KW-1185">Reference proteome</keyword>
<dbReference type="Pfam" id="PF07690">
    <property type="entry name" value="MFS_1"/>
    <property type="match status" value="1"/>
</dbReference>
<comment type="caution">
    <text evidence="10">The sequence shown here is derived from an EMBL/GenBank/DDBJ whole genome shotgun (WGS) entry which is preliminary data.</text>
</comment>
<comment type="subcellular location">
    <subcellularLocation>
        <location evidence="1">Cell membrane</location>
        <topology evidence="1">Multi-pass membrane protein</topology>
    </subcellularLocation>
</comment>
<keyword evidence="2" id="KW-0813">Transport</keyword>
<feature type="transmembrane region" description="Helical" evidence="8">
    <location>
        <begin position="339"/>
        <end position="360"/>
    </location>
</feature>
<name>A0ABS3S791_9ACTN</name>
<keyword evidence="5 8" id="KW-1133">Transmembrane helix</keyword>
<organism evidence="10 11">
    <name type="scientific">Actinomadura violacea</name>
    <dbReference type="NCBI Taxonomy" id="2819934"/>
    <lineage>
        <taxon>Bacteria</taxon>
        <taxon>Bacillati</taxon>
        <taxon>Actinomycetota</taxon>
        <taxon>Actinomycetes</taxon>
        <taxon>Streptosporangiales</taxon>
        <taxon>Thermomonosporaceae</taxon>
        <taxon>Actinomadura</taxon>
    </lineage>
</organism>
<dbReference type="PANTHER" id="PTHR23517">
    <property type="entry name" value="RESISTANCE PROTEIN MDTM, PUTATIVE-RELATED-RELATED"/>
    <property type="match status" value="1"/>
</dbReference>
<dbReference type="PROSITE" id="PS50850">
    <property type="entry name" value="MFS"/>
    <property type="match status" value="1"/>
</dbReference>
<feature type="transmembrane region" description="Helical" evidence="8">
    <location>
        <begin position="306"/>
        <end position="327"/>
    </location>
</feature>
<dbReference type="InterPro" id="IPR011701">
    <property type="entry name" value="MFS"/>
</dbReference>
<dbReference type="SUPFAM" id="SSF103473">
    <property type="entry name" value="MFS general substrate transporter"/>
    <property type="match status" value="1"/>
</dbReference>
<dbReference type="PANTHER" id="PTHR23517:SF13">
    <property type="entry name" value="MAJOR FACILITATOR SUPERFAMILY MFS_1"/>
    <property type="match status" value="1"/>
</dbReference>
<gene>
    <name evidence="10" type="ORF">J4709_45600</name>
</gene>
<evidence type="ECO:0000256" key="5">
    <source>
        <dbReference type="ARBA" id="ARBA00022989"/>
    </source>
</evidence>
<evidence type="ECO:0000256" key="7">
    <source>
        <dbReference type="SAM" id="MobiDB-lite"/>
    </source>
</evidence>
<dbReference type="InterPro" id="IPR036259">
    <property type="entry name" value="MFS_trans_sf"/>
</dbReference>
<sequence length="421" mass="42595">MNDFGIGGRAWWRAGLAVATVGWGAQQFAPLLPLYRARLGLSATTVQATFGMYVLGLVPGLLLGGPVSDRHGRRRVLVPALAASAAGTVLLILGGTGPGWLFAGRLVAGVASGAAFSAGSAWIKELSATAAGSAPRRLTIAMSIGFGLGPLVAGVLAQWAPAPTTAPYVPHLILAGLALPLAARAPETARRAGTPPRLRDALRVPEARERRFRTVVVPLAPWVFGSASVALAYLPGLVGDRLGGHALGYGAAVTTLTAAAGIAVQPLARRVRAPRRLLMTAMGLVTAGMLVATGAAAAAGVAAGPVLVVAAALVLGAAYGCCQVCGLQEVQRLARPERLAALTSAYQAVSYVGFAAPFPLAAAGRFASPPVLLLAVTGLAALTLAALARTGRVRGEEPGAIAATGRPDDQPGMADARNVRR</sequence>
<evidence type="ECO:0000256" key="4">
    <source>
        <dbReference type="ARBA" id="ARBA00022692"/>
    </source>
</evidence>
<feature type="transmembrane region" description="Helical" evidence="8">
    <location>
        <begin position="140"/>
        <end position="160"/>
    </location>
</feature>
<feature type="region of interest" description="Disordered" evidence="7">
    <location>
        <begin position="398"/>
        <end position="421"/>
    </location>
</feature>
<dbReference type="RefSeq" id="WP_208251723.1">
    <property type="nucleotide sequence ID" value="NZ_JAGEPF010000039.1"/>
</dbReference>
<dbReference type="InterPro" id="IPR050171">
    <property type="entry name" value="MFS_Transporters"/>
</dbReference>
<feature type="transmembrane region" description="Helical" evidence="8">
    <location>
        <begin position="39"/>
        <end position="64"/>
    </location>
</feature>
<keyword evidence="3" id="KW-1003">Cell membrane</keyword>
<evidence type="ECO:0000256" key="8">
    <source>
        <dbReference type="SAM" id="Phobius"/>
    </source>
</evidence>
<protein>
    <submittedName>
        <fullName evidence="10">MFS transporter</fullName>
    </submittedName>
</protein>
<keyword evidence="6 8" id="KW-0472">Membrane</keyword>
<dbReference type="Proteomes" id="UP000680206">
    <property type="component" value="Unassembled WGS sequence"/>
</dbReference>
<feature type="domain" description="Major facilitator superfamily (MFS) profile" evidence="9">
    <location>
        <begin position="1"/>
        <end position="421"/>
    </location>
</feature>
<evidence type="ECO:0000256" key="1">
    <source>
        <dbReference type="ARBA" id="ARBA00004651"/>
    </source>
</evidence>
<feature type="transmembrane region" description="Helical" evidence="8">
    <location>
        <begin position="76"/>
        <end position="94"/>
    </location>
</feature>
<evidence type="ECO:0000259" key="9">
    <source>
        <dbReference type="PROSITE" id="PS50850"/>
    </source>
</evidence>
<feature type="transmembrane region" description="Helical" evidence="8">
    <location>
        <begin position="246"/>
        <end position="265"/>
    </location>
</feature>
<feature type="transmembrane region" description="Helical" evidence="8">
    <location>
        <begin position="277"/>
        <end position="300"/>
    </location>
</feature>
<dbReference type="EMBL" id="JAGEPF010000039">
    <property type="protein sequence ID" value="MBO2464864.1"/>
    <property type="molecule type" value="Genomic_DNA"/>
</dbReference>
<evidence type="ECO:0000256" key="3">
    <source>
        <dbReference type="ARBA" id="ARBA00022475"/>
    </source>
</evidence>
<reference evidence="10 11" key="1">
    <citation type="submission" date="2021-03" db="EMBL/GenBank/DDBJ databases">
        <title>Actinomadura violae sp. nov., isolated from lichen in Thailand.</title>
        <authorList>
            <person name="Kanchanasin P."/>
            <person name="Saeng-In P."/>
            <person name="Phongsopitanun W."/>
            <person name="Yuki M."/>
            <person name="Kudo T."/>
            <person name="Ohkuma M."/>
            <person name="Tanasupawat S."/>
        </authorList>
    </citation>
    <scope>NUCLEOTIDE SEQUENCE [LARGE SCALE GENOMIC DNA]</scope>
    <source>
        <strain evidence="10 11">LCR2-06</strain>
    </source>
</reference>